<reference evidence="8 9" key="1">
    <citation type="submission" date="2016-03" db="EMBL/GenBank/DDBJ databases">
        <title>EvidentialGene: Evidence-directed Construction of Genes on Genomes.</title>
        <authorList>
            <person name="Gilbert D.G."/>
            <person name="Choi J.-H."/>
            <person name="Mockaitis K."/>
            <person name="Colbourne J."/>
            <person name="Pfrender M."/>
        </authorList>
    </citation>
    <scope>NUCLEOTIDE SEQUENCE [LARGE SCALE GENOMIC DNA]</scope>
    <source>
        <strain evidence="8 9">Xinb3</strain>
        <tissue evidence="8">Complete organism</tissue>
    </source>
</reference>
<dbReference type="PANTHER" id="PTHR12428:SF65">
    <property type="entry name" value="CYTOCHROME C OXIDASE ASSEMBLY PROTEIN COX18, MITOCHONDRIAL"/>
    <property type="match status" value="1"/>
</dbReference>
<sequence length="331" mass="37685">MFRIKPVLIRPVVNNFVTRNSLQRSSFVVQTCRAASSSSLGDNFTFLNQMYSDLSQSSWVMNTQHLLETVHDYTHLPWWATIVVTTVSLRLAITLPLAAYQHSIYSRLENLKPEMEGILKELKKETDRAVVMYKWDAKTAKLAFHKSAKKQWNLLVQRDNCHAFKATVLLWGQIPLWVCMSVALRNMAMMLPVQTVDAQLIYLSLSSGGFGWIPNLTDVDHSLILPVSMSLANLAIIQLQVMNKVGATSRLANTIMNVLRVLCVVMIPIAAYAPADVALYWTVSSFYGLTQNLVLLSPTFRRFFRIPVTPLERPHPYQHILNQIKAHRIFQ</sequence>
<dbReference type="GO" id="GO:0033617">
    <property type="term" value="P:mitochondrial respiratory chain complex IV assembly"/>
    <property type="evidence" value="ECO:0007669"/>
    <property type="project" value="TreeGrafter"/>
</dbReference>
<dbReference type="GO" id="GO:0005743">
    <property type="term" value="C:mitochondrial inner membrane"/>
    <property type="evidence" value="ECO:0007669"/>
    <property type="project" value="TreeGrafter"/>
</dbReference>
<keyword evidence="4 6" id="KW-0472">Membrane</keyword>
<dbReference type="STRING" id="35525.A0A164RRU4"/>
<evidence type="ECO:0000256" key="5">
    <source>
        <dbReference type="RuleBase" id="RU003945"/>
    </source>
</evidence>
<evidence type="ECO:0000313" key="8">
    <source>
        <dbReference type="EMBL" id="KZS08885.1"/>
    </source>
</evidence>
<organism evidence="8 9">
    <name type="scientific">Daphnia magna</name>
    <dbReference type="NCBI Taxonomy" id="35525"/>
    <lineage>
        <taxon>Eukaryota</taxon>
        <taxon>Metazoa</taxon>
        <taxon>Ecdysozoa</taxon>
        <taxon>Arthropoda</taxon>
        <taxon>Crustacea</taxon>
        <taxon>Branchiopoda</taxon>
        <taxon>Diplostraca</taxon>
        <taxon>Cladocera</taxon>
        <taxon>Anomopoda</taxon>
        <taxon>Daphniidae</taxon>
        <taxon>Daphnia</taxon>
    </lineage>
</organism>
<dbReference type="Pfam" id="PF02096">
    <property type="entry name" value="60KD_IMP"/>
    <property type="match status" value="1"/>
</dbReference>
<dbReference type="AlphaFoldDB" id="A0A164RRU4"/>
<dbReference type="InterPro" id="IPR028055">
    <property type="entry name" value="YidC/Oxa/ALB_C"/>
</dbReference>
<feature type="transmembrane region" description="Helical" evidence="6">
    <location>
        <begin position="278"/>
        <end position="296"/>
    </location>
</feature>
<feature type="domain" description="Membrane insertase YidC/Oxa/ALB C-terminal" evidence="7">
    <location>
        <begin position="78"/>
        <end position="295"/>
    </location>
</feature>
<protein>
    <submittedName>
        <fullName evidence="8">Mitochondrial inner membrane protein COX18</fullName>
    </submittedName>
</protein>
<evidence type="ECO:0000256" key="6">
    <source>
        <dbReference type="SAM" id="Phobius"/>
    </source>
</evidence>
<evidence type="ECO:0000313" key="9">
    <source>
        <dbReference type="Proteomes" id="UP000076858"/>
    </source>
</evidence>
<feature type="transmembrane region" description="Helical" evidence="6">
    <location>
        <begin position="254"/>
        <end position="272"/>
    </location>
</feature>
<comment type="similarity">
    <text evidence="5">Belongs to the OXA1/ALB3/YidC family.</text>
</comment>
<dbReference type="EMBL" id="LRGB01002167">
    <property type="protein sequence ID" value="KZS08885.1"/>
    <property type="molecule type" value="Genomic_DNA"/>
</dbReference>
<dbReference type="InterPro" id="IPR001708">
    <property type="entry name" value="YidC/ALB3/OXA1/COX18"/>
</dbReference>
<evidence type="ECO:0000259" key="7">
    <source>
        <dbReference type="Pfam" id="PF02096"/>
    </source>
</evidence>
<name>A0A164RRU4_9CRUS</name>
<comment type="subcellular location">
    <subcellularLocation>
        <location evidence="1 5">Membrane</location>
        <topology evidence="1 5">Multi-pass membrane protein</topology>
    </subcellularLocation>
</comment>
<evidence type="ECO:0000256" key="3">
    <source>
        <dbReference type="ARBA" id="ARBA00022989"/>
    </source>
</evidence>
<dbReference type="CDD" id="cd20069">
    <property type="entry name" value="5TM_Oxa1-like"/>
    <property type="match status" value="1"/>
</dbReference>
<comment type="caution">
    <text evidence="8">The sequence shown here is derived from an EMBL/GenBank/DDBJ whole genome shotgun (WGS) entry which is preliminary data.</text>
</comment>
<keyword evidence="2 5" id="KW-0812">Transmembrane</keyword>
<evidence type="ECO:0000256" key="4">
    <source>
        <dbReference type="ARBA" id="ARBA00023136"/>
    </source>
</evidence>
<dbReference type="Proteomes" id="UP000076858">
    <property type="component" value="Unassembled WGS sequence"/>
</dbReference>
<dbReference type="GO" id="GO:0032977">
    <property type="term" value="F:membrane insertase activity"/>
    <property type="evidence" value="ECO:0007669"/>
    <property type="project" value="InterPro"/>
</dbReference>
<gene>
    <name evidence="8" type="ORF">APZ42_027081</name>
</gene>
<proteinExistence type="inferred from homology"/>
<dbReference type="OrthoDB" id="2148490at2759"/>
<dbReference type="GO" id="GO:0032979">
    <property type="term" value="P:protein insertion into mitochondrial inner membrane from matrix"/>
    <property type="evidence" value="ECO:0007669"/>
    <property type="project" value="TreeGrafter"/>
</dbReference>
<evidence type="ECO:0000256" key="2">
    <source>
        <dbReference type="ARBA" id="ARBA00022692"/>
    </source>
</evidence>
<evidence type="ECO:0000256" key="1">
    <source>
        <dbReference type="ARBA" id="ARBA00004141"/>
    </source>
</evidence>
<dbReference type="PANTHER" id="PTHR12428">
    <property type="entry name" value="OXA1"/>
    <property type="match status" value="1"/>
</dbReference>
<keyword evidence="3 6" id="KW-1133">Transmembrane helix</keyword>
<accession>A0A164RRU4</accession>
<keyword evidence="9" id="KW-1185">Reference proteome</keyword>